<proteinExistence type="predicted"/>
<gene>
    <name evidence="1" type="ORF">Tci_013553</name>
</gene>
<dbReference type="EMBL" id="BKCJ010001456">
    <property type="protein sequence ID" value="GEU41575.1"/>
    <property type="molecule type" value="Genomic_DNA"/>
</dbReference>
<name>A0A6L2K0K7_TANCI</name>
<dbReference type="AlphaFoldDB" id="A0A6L2K0K7"/>
<organism evidence="1">
    <name type="scientific">Tanacetum cinerariifolium</name>
    <name type="common">Dalmatian daisy</name>
    <name type="synonym">Chrysanthemum cinerariifolium</name>
    <dbReference type="NCBI Taxonomy" id="118510"/>
    <lineage>
        <taxon>Eukaryota</taxon>
        <taxon>Viridiplantae</taxon>
        <taxon>Streptophyta</taxon>
        <taxon>Embryophyta</taxon>
        <taxon>Tracheophyta</taxon>
        <taxon>Spermatophyta</taxon>
        <taxon>Magnoliopsida</taxon>
        <taxon>eudicotyledons</taxon>
        <taxon>Gunneridae</taxon>
        <taxon>Pentapetalae</taxon>
        <taxon>asterids</taxon>
        <taxon>campanulids</taxon>
        <taxon>Asterales</taxon>
        <taxon>Asteraceae</taxon>
        <taxon>Asteroideae</taxon>
        <taxon>Anthemideae</taxon>
        <taxon>Anthemidinae</taxon>
        <taxon>Tanacetum</taxon>
    </lineage>
</organism>
<comment type="caution">
    <text evidence="1">The sequence shown here is derived from an EMBL/GenBank/DDBJ whole genome shotgun (WGS) entry which is preliminary data.</text>
</comment>
<sequence>MYGFKECASCEALCNKSCGCSKGGFVDKFIRNLNKTPNSSQQPPHDCLKCGNLVDGLCCRQCALLQKQLKEVWFTICDEHGFYKTFYTLPSHPITILTLLMHLKSHSSSMRTPVKILHKVLHILTTIVVTGVYGNEHLDTISTTKSDEVIKSSVEDLVPIPSESEGIPDNMCDVPFRDNSTPLDISKDQFKDFSDSNDDSTSVDDDYFSIDDIDYVEASPPDYEIVSLEEVKDDIHCEKLSKINLLIAKNESLNENPTPDHVFKSPSPFPIPIEDKETSSGSITTHVDYSLPKYDSFVFKIKPDQGELTIVVMKDILGEPQKNSGSTTIHADISLPDLECFYFKSEPDLGELTSIVDSRIRENVSSSKNANPFEDDHSPLFPYVVWIFLFLLTYHVVPPYLLSSENEDTIFDPGISIYHSFMPGVSHRSGTFMKFNVYPNHLNESSMEILSSTCSPIDQ</sequence>
<accession>A0A6L2K0K7</accession>
<evidence type="ECO:0000313" key="1">
    <source>
        <dbReference type="EMBL" id="GEU41575.1"/>
    </source>
</evidence>
<protein>
    <submittedName>
        <fullName evidence="1">Uncharacterized protein</fullName>
    </submittedName>
</protein>
<reference evidence="1" key="1">
    <citation type="journal article" date="2019" name="Sci. Rep.">
        <title>Draft genome of Tanacetum cinerariifolium, the natural source of mosquito coil.</title>
        <authorList>
            <person name="Yamashiro T."/>
            <person name="Shiraishi A."/>
            <person name="Satake H."/>
            <person name="Nakayama K."/>
        </authorList>
    </citation>
    <scope>NUCLEOTIDE SEQUENCE</scope>
</reference>